<dbReference type="EMBL" id="FNBK01000001">
    <property type="protein sequence ID" value="SDE80722.1"/>
    <property type="molecule type" value="Genomic_DNA"/>
</dbReference>
<evidence type="ECO:0000313" key="6">
    <source>
        <dbReference type="Proteomes" id="UP000199076"/>
    </source>
</evidence>
<accession>A0A1G7FY37</accession>
<dbReference type="AlphaFoldDB" id="A0A1G7FY37"/>
<dbReference type="OrthoDB" id="43988at2157"/>
<keyword evidence="3" id="KW-0812">Transmembrane</keyword>
<keyword evidence="3" id="KW-0472">Membrane</keyword>
<feature type="transmembrane region" description="Helical" evidence="3">
    <location>
        <begin position="362"/>
        <end position="380"/>
    </location>
</feature>
<evidence type="ECO:0000259" key="4">
    <source>
        <dbReference type="Pfam" id="PF00535"/>
    </source>
</evidence>
<proteinExistence type="predicted"/>
<feature type="transmembrane region" description="Helical" evidence="3">
    <location>
        <begin position="330"/>
        <end position="356"/>
    </location>
</feature>
<keyword evidence="3" id="KW-1133">Transmembrane helix</keyword>
<sequence length="430" mass="48048">MKLIRRWLDRISFVGVTSGVFAWGFVQGNVALGGTIRFEFAFVVLAVVLLQAVISSLIFTGFIGVSGVTFLWSLLRDTDPEPVYAGDTVTAIVPVYRDATVLDRSVESLLASEYEDLEVLIVTEEDDERSRERARELATREGVAALVNTRYPGSKAGAVSYAVEETDSEYVAVFDADEVVDPQFLPEAVARLRDCDVVQGRTVPQPDGLVEELAYYESVLLSYVGRRLLYVFTEFRMAASRAVVMRRSSLSITGGYDTEMLTEDFDFAYTCYKKHLDVEEQLGHPSRIESAHSLRDWWGQRKRWMTGYVQVLHKLVANARPIRKLRNLTSAAICAGTVVGSFLLLTILSKFVVLFLVGMEAYFLPPLVAVIGVTAAVRFHDWRVGSVDRLGWAWLVVPVIVPLYSLTAIKAVIEYAYGWDGDWYSVEKGS</sequence>
<keyword evidence="2 5" id="KW-0808">Transferase</keyword>
<feature type="transmembrane region" description="Helical" evidence="3">
    <location>
        <begin position="7"/>
        <end position="26"/>
    </location>
</feature>
<feature type="transmembrane region" description="Helical" evidence="3">
    <location>
        <begin position="392"/>
        <end position="413"/>
    </location>
</feature>
<evidence type="ECO:0000256" key="3">
    <source>
        <dbReference type="SAM" id="Phobius"/>
    </source>
</evidence>
<evidence type="ECO:0000313" key="5">
    <source>
        <dbReference type="EMBL" id="SDE80722.1"/>
    </source>
</evidence>
<dbReference type="InterPro" id="IPR029044">
    <property type="entry name" value="Nucleotide-diphossugar_trans"/>
</dbReference>
<evidence type="ECO:0000256" key="2">
    <source>
        <dbReference type="ARBA" id="ARBA00022679"/>
    </source>
</evidence>
<protein>
    <submittedName>
        <fullName evidence="5">Glycosyltransferase, catalytic subunit of cellulose synthase and poly-beta-1,6-N-acetylglucosamine synthase</fullName>
    </submittedName>
</protein>
<dbReference type="Gene3D" id="3.90.550.10">
    <property type="entry name" value="Spore Coat Polysaccharide Biosynthesis Protein SpsA, Chain A"/>
    <property type="match status" value="1"/>
</dbReference>
<dbReference type="GO" id="GO:0016757">
    <property type="term" value="F:glycosyltransferase activity"/>
    <property type="evidence" value="ECO:0007669"/>
    <property type="project" value="UniProtKB-KW"/>
</dbReference>
<dbReference type="SUPFAM" id="SSF53448">
    <property type="entry name" value="Nucleotide-diphospho-sugar transferases"/>
    <property type="match status" value="1"/>
</dbReference>
<dbReference type="PANTHER" id="PTHR43630">
    <property type="entry name" value="POLY-BETA-1,6-N-ACETYL-D-GLUCOSAMINE SYNTHASE"/>
    <property type="match status" value="1"/>
</dbReference>
<organism evidence="5 6">
    <name type="scientific">Halorientalis regularis</name>
    <dbReference type="NCBI Taxonomy" id="660518"/>
    <lineage>
        <taxon>Archaea</taxon>
        <taxon>Methanobacteriati</taxon>
        <taxon>Methanobacteriota</taxon>
        <taxon>Stenosarchaea group</taxon>
        <taxon>Halobacteria</taxon>
        <taxon>Halobacteriales</taxon>
        <taxon>Haloarculaceae</taxon>
        <taxon>Halorientalis</taxon>
    </lineage>
</organism>
<dbReference type="STRING" id="660518.SAMN05216218_101400"/>
<feature type="domain" description="Glycosyltransferase 2-like" evidence="4">
    <location>
        <begin position="91"/>
        <end position="248"/>
    </location>
</feature>
<dbReference type="InterPro" id="IPR001173">
    <property type="entry name" value="Glyco_trans_2-like"/>
</dbReference>
<evidence type="ECO:0000256" key="1">
    <source>
        <dbReference type="ARBA" id="ARBA00022676"/>
    </source>
</evidence>
<reference evidence="6" key="1">
    <citation type="submission" date="2016-10" db="EMBL/GenBank/DDBJ databases">
        <authorList>
            <person name="Varghese N."/>
            <person name="Submissions S."/>
        </authorList>
    </citation>
    <scope>NUCLEOTIDE SEQUENCE [LARGE SCALE GENOMIC DNA]</scope>
    <source>
        <strain evidence="6">IBRC-M 10760</strain>
    </source>
</reference>
<gene>
    <name evidence="5" type="ORF">SAMN05216218_101400</name>
</gene>
<feature type="transmembrane region" description="Helical" evidence="3">
    <location>
        <begin position="38"/>
        <end position="71"/>
    </location>
</feature>
<keyword evidence="1" id="KW-0328">Glycosyltransferase</keyword>
<dbReference type="RefSeq" id="WP_092687259.1">
    <property type="nucleotide sequence ID" value="NZ_FNBK01000001.1"/>
</dbReference>
<name>A0A1G7FY37_9EURY</name>
<dbReference type="CDD" id="cd06423">
    <property type="entry name" value="CESA_like"/>
    <property type="match status" value="1"/>
</dbReference>
<keyword evidence="6" id="KW-1185">Reference proteome</keyword>
<dbReference type="Proteomes" id="UP000199076">
    <property type="component" value="Unassembled WGS sequence"/>
</dbReference>
<dbReference type="Pfam" id="PF00535">
    <property type="entry name" value="Glycos_transf_2"/>
    <property type="match status" value="1"/>
</dbReference>
<dbReference type="PANTHER" id="PTHR43630:SF1">
    <property type="entry name" value="POLY-BETA-1,6-N-ACETYL-D-GLUCOSAMINE SYNTHASE"/>
    <property type="match status" value="1"/>
</dbReference>